<dbReference type="Proteomes" id="UP000613512">
    <property type="component" value="Unassembled WGS sequence"/>
</dbReference>
<organism evidence="2 3">
    <name type="scientific">Ornithinibacillus halotolerans</name>
    <dbReference type="NCBI Taxonomy" id="1274357"/>
    <lineage>
        <taxon>Bacteria</taxon>
        <taxon>Bacillati</taxon>
        <taxon>Bacillota</taxon>
        <taxon>Bacilli</taxon>
        <taxon>Bacillales</taxon>
        <taxon>Bacillaceae</taxon>
        <taxon>Ornithinibacillus</taxon>
    </lineage>
</organism>
<proteinExistence type="predicted"/>
<keyword evidence="1" id="KW-0812">Transmembrane</keyword>
<protein>
    <submittedName>
        <fullName evidence="2">Uncharacterized protein</fullName>
    </submittedName>
</protein>
<evidence type="ECO:0000313" key="3">
    <source>
        <dbReference type="Proteomes" id="UP000613512"/>
    </source>
</evidence>
<keyword evidence="3" id="KW-1185">Reference proteome</keyword>
<feature type="transmembrane region" description="Helical" evidence="1">
    <location>
        <begin position="6"/>
        <end position="24"/>
    </location>
</feature>
<name>A0A916WFQ5_9BACI</name>
<keyword evidence="1" id="KW-0472">Membrane</keyword>
<comment type="caution">
    <text evidence="2">The sequence shown here is derived from an EMBL/GenBank/DDBJ whole genome shotgun (WGS) entry which is preliminary data.</text>
</comment>
<dbReference type="EMBL" id="BMEY01000036">
    <property type="protein sequence ID" value="GGA93068.1"/>
    <property type="molecule type" value="Genomic_DNA"/>
</dbReference>
<evidence type="ECO:0000256" key="1">
    <source>
        <dbReference type="SAM" id="Phobius"/>
    </source>
</evidence>
<keyword evidence="1" id="KW-1133">Transmembrane helix</keyword>
<gene>
    <name evidence="2" type="ORF">GCM10008025_39320</name>
</gene>
<dbReference type="AlphaFoldDB" id="A0A916WFQ5"/>
<reference evidence="2" key="2">
    <citation type="submission" date="2020-09" db="EMBL/GenBank/DDBJ databases">
        <authorList>
            <person name="Sun Q."/>
            <person name="Zhou Y."/>
        </authorList>
    </citation>
    <scope>NUCLEOTIDE SEQUENCE</scope>
    <source>
        <strain evidence="2">CGMCC 1.12408</strain>
    </source>
</reference>
<evidence type="ECO:0000313" key="2">
    <source>
        <dbReference type="EMBL" id="GGA93068.1"/>
    </source>
</evidence>
<sequence length="293" mass="34014">MGNNKWLKFISIAMGVLLVVSLIMNNSMAKKVTLLENRIEEIIGLQYSISSNLDNQTNHITNVLQEIWEQNTWLGHVEMVDIRSTEHGEEAIIEWQVRELGLDSEVYFHYVFGNGDNFNTVHAELKQDGLFQVAIPFELEVEPNWMVSLYADEENSTTNVQEEGSKHSTALRYYISMKDLDGNVKSGDIEILDINDLGTEKYGHIEASVHLYNEKIDVTLSHFYELNNEIVHASLLQYENNQLLEEIDMKLDHVDESMNMKMFHLFGLEKYDDMRLVMQVEYKDGSTYQKEIY</sequence>
<accession>A0A916WFQ5</accession>
<dbReference type="RefSeq" id="WP_188386387.1">
    <property type="nucleotide sequence ID" value="NZ_BMEY01000036.1"/>
</dbReference>
<reference evidence="2" key="1">
    <citation type="journal article" date="2014" name="Int. J. Syst. Evol. Microbiol.">
        <title>Complete genome sequence of Corynebacterium casei LMG S-19264T (=DSM 44701T), isolated from a smear-ripened cheese.</title>
        <authorList>
            <consortium name="US DOE Joint Genome Institute (JGI-PGF)"/>
            <person name="Walter F."/>
            <person name="Albersmeier A."/>
            <person name="Kalinowski J."/>
            <person name="Ruckert C."/>
        </authorList>
    </citation>
    <scope>NUCLEOTIDE SEQUENCE</scope>
    <source>
        <strain evidence="2">CGMCC 1.12408</strain>
    </source>
</reference>